<evidence type="ECO:0000256" key="4">
    <source>
        <dbReference type="ARBA" id="ARBA00022553"/>
    </source>
</evidence>
<dbReference type="InterPro" id="IPR003661">
    <property type="entry name" value="HisK_dim/P_dom"/>
</dbReference>
<dbReference type="Proteomes" id="UP000319502">
    <property type="component" value="Unassembled WGS sequence"/>
</dbReference>
<evidence type="ECO:0000313" key="14">
    <source>
        <dbReference type="Proteomes" id="UP000319502"/>
    </source>
</evidence>
<dbReference type="InterPro" id="IPR019247">
    <property type="entry name" value="Histidine_kinase_BarA_N"/>
</dbReference>
<dbReference type="PRINTS" id="PR00344">
    <property type="entry name" value="BCTRLSENSOR"/>
</dbReference>
<evidence type="ECO:0000256" key="6">
    <source>
        <dbReference type="ARBA" id="ARBA00022777"/>
    </source>
</evidence>
<dbReference type="Gene3D" id="6.10.340.10">
    <property type="match status" value="1"/>
</dbReference>
<evidence type="ECO:0000256" key="8">
    <source>
        <dbReference type="SAM" id="Coils"/>
    </source>
</evidence>
<feature type="domain" description="Response regulatory" evidence="11">
    <location>
        <begin position="514"/>
        <end position="630"/>
    </location>
</feature>
<evidence type="ECO:0000259" key="11">
    <source>
        <dbReference type="PROSITE" id="PS50110"/>
    </source>
</evidence>
<evidence type="ECO:0000256" key="7">
    <source>
        <dbReference type="PROSITE-ProRule" id="PRU00169"/>
    </source>
</evidence>
<evidence type="ECO:0000256" key="1">
    <source>
        <dbReference type="ARBA" id="ARBA00000085"/>
    </source>
</evidence>
<dbReference type="Pfam" id="PF00512">
    <property type="entry name" value="HisKA"/>
    <property type="match status" value="1"/>
</dbReference>
<dbReference type="Pfam" id="PF00672">
    <property type="entry name" value="HAMP"/>
    <property type="match status" value="1"/>
</dbReference>
<feature type="transmembrane region" description="Helical" evidence="9">
    <location>
        <begin position="170"/>
        <end position="191"/>
    </location>
</feature>
<keyword evidence="4 7" id="KW-0597">Phosphoprotein</keyword>
<dbReference type="InterPro" id="IPR005467">
    <property type="entry name" value="His_kinase_dom"/>
</dbReference>
<dbReference type="CDD" id="cd06225">
    <property type="entry name" value="HAMP"/>
    <property type="match status" value="1"/>
</dbReference>
<gene>
    <name evidence="13" type="ORF">FHP91_02065</name>
</gene>
<dbReference type="Pfam" id="PF09984">
    <property type="entry name" value="sCache_4"/>
    <property type="match status" value="1"/>
</dbReference>
<dbReference type="Gene3D" id="1.10.287.130">
    <property type="match status" value="1"/>
</dbReference>
<keyword evidence="9" id="KW-0812">Transmembrane</keyword>
<dbReference type="InterPro" id="IPR004358">
    <property type="entry name" value="Sig_transdc_His_kin-like_C"/>
</dbReference>
<evidence type="ECO:0000256" key="9">
    <source>
        <dbReference type="SAM" id="Phobius"/>
    </source>
</evidence>
<dbReference type="SUPFAM" id="SSF47384">
    <property type="entry name" value="Homodimeric domain of signal transducing histidine kinase"/>
    <property type="match status" value="1"/>
</dbReference>
<evidence type="ECO:0000313" key="13">
    <source>
        <dbReference type="EMBL" id="TVO58477.1"/>
    </source>
</evidence>
<feature type="coiled-coil region" evidence="8">
    <location>
        <begin position="239"/>
        <end position="273"/>
    </location>
</feature>
<dbReference type="PANTHER" id="PTHR43047">
    <property type="entry name" value="TWO-COMPONENT HISTIDINE PROTEIN KINASE"/>
    <property type="match status" value="1"/>
</dbReference>
<evidence type="ECO:0000259" key="10">
    <source>
        <dbReference type="PROSITE" id="PS50109"/>
    </source>
</evidence>
<keyword evidence="9" id="KW-0472">Membrane</keyword>
<keyword evidence="8" id="KW-0175">Coiled coil</keyword>
<evidence type="ECO:0000256" key="5">
    <source>
        <dbReference type="ARBA" id="ARBA00022679"/>
    </source>
</evidence>
<dbReference type="RefSeq" id="WP_144308022.1">
    <property type="nucleotide sequence ID" value="NZ_VMNK01000003.1"/>
</dbReference>
<dbReference type="PANTHER" id="PTHR43047:SF9">
    <property type="entry name" value="HISTIDINE KINASE"/>
    <property type="match status" value="1"/>
</dbReference>
<keyword evidence="9" id="KW-1133">Transmembrane helix</keyword>
<feature type="domain" description="Histidine kinase" evidence="10">
    <location>
        <begin position="280"/>
        <end position="493"/>
    </location>
</feature>
<dbReference type="SMART" id="SM00304">
    <property type="entry name" value="HAMP"/>
    <property type="match status" value="1"/>
</dbReference>
<dbReference type="InterPro" id="IPR003660">
    <property type="entry name" value="HAMP_dom"/>
</dbReference>
<dbReference type="InterPro" id="IPR011006">
    <property type="entry name" value="CheY-like_superfamily"/>
</dbReference>
<proteinExistence type="predicted"/>
<protein>
    <recommendedName>
        <fullName evidence="3">histidine kinase</fullName>
        <ecNumber evidence="3">2.7.13.3</ecNumber>
    </recommendedName>
</protein>
<comment type="caution">
    <text evidence="13">The sequence shown here is derived from an EMBL/GenBank/DDBJ whole genome shotgun (WGS) entry which is preliminary data.</text>
</comment>
<evidence type="ECO:0000256" key="2">
    <source>
        <dbReference type="ARBA" id="ARBA00004370"/>
    </source>
</evidence>
<dbReference type="InterPro" id="IPR036097">
    <property type="entry name" value="HisK_dim/P_sf"/>
</dbReference>
<dbReference type="CDD" id="cd00082">
    <property type="entry name" value="HisKA"/>
    <property type="match status" value="1"/>
</dbReference>
<dbReference type="SMART" id="SM00387">
    <property type="entry name" value="HATPase_c"/>
    <property type="match status" value="1"/>
</dbReference>
<feature type="modified residue" description="4-aspartylphosphate" evidence="7">
    <location>
        <position position="564"/>
    </location>
</feature>
<organism evidence="13 14">
    <name type="scientific">Denitromonas halophila</name>
    <dbReference type="NCBI Taxonomy" id="1629404"/>
    <lineage>
        <taxon>Bacteria</taxon>
        <taxon>Pseudomonadati</taxon>
        <taxon>Pseudomonadota</taxon>
        <taxon>Betaproteobacteria</taxon>
        <taxon>Rhodocyclales</taxon>
        <taxon>Zoogloeaceae</taxon>
        <taxon>Denitromonas</taxon>
    </lineage>
</organism>
<evidence type="ECO:0000256" key="3">
    <source>
        <dbReference type="ARBA" id="ARBA00012438"/>
    </source>
</evidence>
<dbReference type="PROSITE" id="PS50110">
    <property type="entry name" value="RESPONSE_REGULATORY"/>
    <property type="match status" value="1"/>
</dbReference>
<keyword evidence="14" id="KW-1185">Reference proteome</keyword>
<keyword evidence="6" id="KW-0418">Kinase</keyword>
<dbReference type="PROSITE" id="PS50109">
    <property type="entry name" value="HIS_KIN"/>
    <property type="match status" value="1"/>
</dbReference>
<dbReference type="SMART" id="SM00388">
    <property type="entry name" value="HisKA"/>
    <property type="match status" value="1"/>
</dbReference>
<dbReference type="GO" id="GO:0009927">
    <property type="term" value="F:histidine phosphotransfer kinase activity"/>
    <property type="evidence" value="ECO:0007669"/>
    <property type="project" value="TreeGrafter"/>
</dbReference>
<dbReference type="OrthoDB" id="6114847at2"/>
<comment type="catalytic activity">
    <reaction evidence="1">
        <text>ATP + protein L-histidine = ADP + protein N-phospho-L-histidine.</text>
        <dbReference type="EC" id="2.7.13.3"/>
    </reaction>
</comment>
<dbReference type="EMBL" id="VMNK01000003">
    <property type="protein sequence ID" value="TVO58477.1"/>
    <property type="molecule type" value="Genomic_DNA"/>
</dbReference>
<dbReference type="SUPFAM" id="SSF52172">
    <property type="entry name" value="CheY-like"/>
    <property type="match status" value="1"/>
</dbReference>
<dbReference type="InterPro" id="IPR001789">
    <property type="entry name" value="Sig_transdc_resp-reg_receiver"/>
</dbReference>
<dbReference type="InterPro" id="IPR003594">
    <property type="entry name" value="HATPase_dom"/>
</dbReference>
<dbReference type="EC" id="2.7.13.3" evidence="3"/>
<dbReference type="AlphaFoldDB" id="A0A557QZZ0"/>
<sequence>MIQSWGIRARVILVAVVPAIVLAVFMTIYYTHSRIADLEEAYRDRGRAFARQIASATEYAVFSNNREDIRRLLDGARAEEGVRGIFIADTSGQELARSGFISVAAPLRRPTQSVDEAFDQTLRFYEPILPTRLDVDLLAFDEAQQGSSTQQLGVVLLDLSRTRLDAQRDALLWTGLSALMLVLAGSVLLAIRMSQGVSEPIRKVAETVGRIGAGRLHERVEIRGGGSLRRLGVGVNDMAERLQGAHDDMTRRIAEATAELRERKDEAERADIAKSRFLAAASHDLRQPMHALGLFIAELSEKDHPPATHRLVRQIAASAEAMENLLDSLLDISRLDAGALQPSIQPTPVQPILDRIANDFHIWAEERHLKLRVRPCPHWIATDPLLFERILSNLVSNAIRYTDHGRILIACRQEGEFLRVEVRDNGRGIESDAQELIFQEFVQLDNPERARSKGLGLGLAIVRRLTQLLSHRLSLRSGPGWGSVFGVSARRVPPEAPDTIAPTDRQPGSLQNVRIAILDDDPLALESLNSLLCSWGCDVTSAAMPSALIDALAGAPVPDILITDYRLQEHQTGLDVIGSLRHAFGHRLQAILISGDTASEPADRARAAGVPLLHKPVRPAKLRALVQRMLSSDTSEDVS</sequence>
<comment type="subcellular location">
    <subcellularLocation>
        <location evidence="2">Membrane</location>
    </subcellularLocation>
</comment>
<dbReference type="PROSITE" id="PS50885">
    <property type="entry name" value="HAMP"/>
    <property type="match status" value="1"/>
</dbReference>
<dbReference type="GO" id="GO:0005886">
    <property type="term" value="C:plasma membrane"/>
    <property type="evidence" value="ECO:0007669"/>
    <property type="project" value="TreeGrafter"/>
</dbReference>
<feature type="transmembrane region" description="Helical" evidence="9">
    <location>
        <begin position="12"/>
        <end position="30"/>
    </location>
</feature>
<dbReference type="Pfam" id="PF00072">
    <property type="entry name" value="Response_reg"/>
    <property type="match status" value="1"/>
</dbReference>
<reference evidence="13 14" key="1">
    <citation type="submission" date="2019-07" db="EMBL/GenBank/DDBJ databases">
        <title>The pathways for chlorine oxyanion respiration interact through the shared metabolite chlorate.</title>
        <authorList>
            <person name="Barnum T.P."/>
            <person name="Cheng Y."/>
            <person name="Hill K.A."/>
            <person name="Lucas L.N."/>
            <person name="Carlson H.K."/>
            <person name="Coates J.D."/>
        </authorList>
    </citation>
    <scope>NUCLEOTIDE SEQUENCE [LARGE SCALE GENOMIC DNA]</scope>
    <source>
        <strain evidence="13 14">SFB-3</strain>
    </source>
</reference>
<dbReference type="Gene3D" id="3.40.50.2300">
    <property type="match status" value="1"/>
</dbReference>
<dbReference type="FunFam" id="3.30.565.10:FF:000049">
    <property type="entry name" value="Two-component sensor histidine kinase"/>
    <property type="match status" value="1"/>
</dbReference>
<dbReference type="GO" id="GO:0000155">
    <property type="term" value="F:phosphorelay sensor kinase activity"/>
    <property type="evidence" value="ECO:0007669"/>
    <property type="project" value="InterPro"/>
</dbReference>
<feature type="domain" description="HAMP" evidence="12">
    <location>
        <begin position="195"/>
        <end position="247"/>
    </location>
</feature>
<keyword evidence="5" id="KW-0808">Transferase</keyword>
<accession>A0A557QZZ0</accession>
<dbReference type="SMART" id="SM00448">
    <property type="entry name" value="REC"/>
    <property type="match status" value="1"/>
</dbReference>
<evidence type="ECO:0000259" key="12">
    <source>
        <dbReference type="PROSITE" id="PS50885"/>
    </source>
</evidence>
<dbReference type="InterPro" id="IPR036890">
    <property type="entry name" value="HATPase_C_sf"/>
</dbReference>
<name>A0A557QZZ0_9RHOO</name>
<dbReference type="Gene3D" id="3.30.565.10">
    <property type="entry name" value="Histidine kinase-like ATPase, C-terminal domain"/>
    <property type="match status" value="1"/>
</dbReference>
<dbReference type="SUPFAM" id="SSF55874">
    <property type="entry name" value="ATPase domain of HSP90 chaperone/DNA topoisomerase II/histidine kinase"/>
    <property type="match status" value="1"/>
</dbReference>
<dbReference type="Pfam" id="PF02518">
    <property type="entry name" value="HATPase_c"/>
    <property type="match status" value="1"/>
</dbReference>